<protein>
    <submittedName>
        <fullName evidence="1">Uncharacterized protein</fullName>
    </submittedName>
</protein>
<accession>A0A1M4XKC4</accession>
<evidence type="ECO:0000313" key="1">
    <source>
        <dbReference type="EMBL" id="SHE93880.1"/>
    </source>
</evidence>
<sequence>MNKNFKVIVHYPLPENQLKWQERVDNAAADLILKLYPDNLDEIIEFLEKVKEE</sequence>
<dbReference type="STRING" id="1533.SAMN05443638_11911"/>
<evidence type="ECO:0000313" key="2">
    <source>
        <dbReference type="Proteomes" id="UP000184035"/>
    </source>
</evidence>
<dbReference type="EMBL" id="FQVM01000019">
    <property type="protein sequence ID" value="SHE93880.1"/>
    <property type="molecule type" value="Genomic_DNA"/>
</dbReference>
<reference evidence="1 2" key="1">
    <citation type="submission" date="2016-11" db="EMBL/GenBank/DDBJ databases">
        <authorList>
            <person name="Jaros S."/>
            <person name="Januszkiewicz K."/>
            <person name="Wedrychowicz H."/>
        </authorList>
    </citation>
    <scope>NUCLEOTIDE SEQUENCE [LARGE SCALE GENOMIC DNA]</scope>
    <source>
        <strain evidence="1 2">DSM 2631</strain>
    </source>
</reference>
<dbReference type="AlphaFoldDB" id="A0A1M4XKC4"/>
<gene>
    <name evidence="1" type="ORF">SAMN05443638_11911</name>
</gene>
<dbReference type="Proteomes" id="UP000184035">
    <property type="component" value="Unassembled WGS sequence"/>
</dbReference>
<dbReference type="RefSeq" id="WP_159429647.1">
    <property type="nucleotide sequence ID" value="NZ_FQVM01000019.1"/>
</dbReference>
<keyword evidence="2" id="KW-1185">Reference proteome</keyword>
<organism evidence="1 2">
    <name type="scientific">Clostridium fallax</name>
    <dbReference type="NCBI Taxonomy" id="1533"/>
    <lineage>
        <taxon>Bacteria</taxon>
        <taxon>Bacillati</taxon>
        <taxon>Bacillota</taxon>
        <taxon>Clostridia</taxon>
        <taxon>Eubacteriales</taxon>
        <taxon>Clostridiaceae</taxon>
        <taxon>Clostridium</taxon>
    </lineage>
</organism>
<name>A0A1M4XKC4_9CLOT</name>
<proteinExistence type="predicted"/>